<evidence type="ECO:0000259" key="12">
    <source>
        <dbReference type="PROSITE" id="PS50111"/>
    </source>
</evidence>
<evidence type="ECO:0000256" key="5">
    <source>
        <dbReference type="ARBA" id="ARBA00022692"/>
    </source>
</evidence>
<evidence type="ECO:0000313" key="14">
    <source>
        <dbReference type="EMBL" id="MBG0833631.1"/>
    </source>
</evidence>
<comment type="caution">
    <text evidence="14">The sequence shown here is derived from an EMBL/GenBank/DDBJ whole genome shotgun (WGS) entry which is preliminary data.</text>
</comment>
<dbReference type="PANTHER" id="PTHR32089:SF120">
    <property type="entry name" value="METHYL-ACCEPTING CHEMOTAXIS PROTEIN TLPQ"/>
    <property type="match status" value="1"/>
</dbReference>
<dbReference type="GO" id="GO:0004888">
    <property type="term" value="F:transmembrane signaling receptor activity"/>
    <property type="evidence" value="ECO:0007669"/>
    <property type="project" value="InterPro"/>
</dbReference>
<dbReference type="PROSITE" id="PS50885">
    <property type="entry name" value="HAMP"/>
    <property type="match status" value="1"/>
</dbReference>
<reference evidence="14" key="1">
    <citation type="submission" date="2020-07" db="EMBL/GenBank/DDBJ databases">
        <title>Pseudomonas chaetoceroseae sp. nov., a new member of the Pseudomonas oleovorans group isolated from a culture of Chaetoceros calcitrans.</title>
        <authorList>
            <person name="Girard L."/>
            <person name="Lood C."/>
            <person name="De Mot R."/>
            <person name="Baudart J."/>
        </authorList>
    </citation>
    <scope>NUCLEOTIDE SEQUENCE</scope>
    <source>
        <strain evidence="14">536</strain>
    </source>
</reference>
<proteinExistence type="inferred from homology"/>
<keyword evidence="8 10" id="KW-0807">Transducer</keyword>
<dbReference type="InterPro" id="IPR004089">
    <property type="entry name" value="MCPsignal_dom"/>
</dbReference>
<dbReference type="Pfam" id="PF12729">
    <property type="entry name" value="4HB_MCP_1"/>
    <property type="match status" value="1"/>
</dbReference>
<evidence type="ECO:0000256" key="2">
    <source>
        <dbReference type="ARBA" id="ARBA00022475"/>
    </source>
</evidence>
<dbReference type="Pfam" id="PF00015">
    <property type="entry name" value="MCPsignal"/>
    <property type="match status" value="1"/>
</dbReference>
<gene>
    <name evidence="14" type="ORF">H3221_00740</name>
</gene>
<dbReference type="Pfam" id="PF00672">
    <property type="entry name" value="HAMP"/>
    <property type="match status" value="1"/>
</dbReference>
<keyword evidence="5 11" id="KW-0812">Transmembrane</keyword>
<dbReference type="InterPro" id="IPR024478">
    <property type="entry name" value="HlyB_4HB_MCP"/>
</dbReference>
<dbReference type="PROSITE" id="PS50111">
    <property type="entry name" value="CHEMOTAXIS_TRANSDUC_2"/>
    <property type="match status" value="1"/>
</dbReference>
<evidence type="ECO:0000256" key="9">
    <source>
        <dbReference type="ARBA" id="ARBA00029447"/>
    </source>
</evidence>
<evidence type="ECO:0000256" key="4">
    <source>
        <dbReference type="ARBA" id="ARBA00022500"/>
    </source>
</evidence>
<evidence type="ECO:0000256" key="1">
    <source>
        <dbReference type="ARBA" id="ARBA00004236"/>
    </source>
</evidence>
<keyword evidence="2" id="KW-1003">Cell membrane</keyword>
<keyword evidence="6 11" id="KW-1133">Transmembrane helix</keyword>
<dbReference type="EMBL" id="JACFYX010000001">
    <property type="protein sequence ID" value="MBG0833631.1"/>
    <property type="molecule type" value="Genomic_DNA"/>
</dbReference>
<evidence type="ECO:0000313" key="15">
    <source>
        <dbReference type="Proteomes" id="UP000596932"/>
    </source>
</evidence>
<evidence type="ECO:0000256" key="6">
    <source>
        <dbReference type="ARBA" id="ARBA00022989"/>
    </source>
</evidence>
<dbReference type="InterPro" id="IPR003660">
    <property type="entry name" value="HAMP_dom"/>
</dbReference>
<evidence type="ECO:0000256" key="10">
    <source>
        <dbReference type="PROSITE-ProRule" id="PRU00284"/>
    </source>
</evidence>
<evidence type="ECO:0000256" key="8">
    <source>
        <dbReference type="ARBA" id="ARBA00023224"/>
    </source>
</evidence>
<dbReference type="SMART" id="SM00283">
    <property type="entry name" value="MA"/>
    <property type="match status" value="1"/>
</dbReference>
<dbReference type="SUPFAM" id="SSF58104">
    <property type="entry name" value="Methyl-accepting chemotaxis protein (MCP) signaling domain"/>
    <property type="match status" value="1"/>
</dbReference>
<organism evidence="14 15">
    <name type="scientific">Pseudomonas chaetocerotis</name>
    <dbReference type="NCBI Taxonomy" id="2758695"/>
    <lineage>
        <taxon>Bacteria</taxon>
        <taxon>Pseudomonadati</taxon>
        <taxon>Pseudomonadota</taxon>
        <taxon>Gammaproteobacteria</taxon>
        <taxon>Pseudomonadales</taxon>
        <taxon>Pseudomonadaceae</taxon>
        <taxon>Pseudomonas</taxon>
    </lineage>
</organism>
<feature type="transmembrane region" description="Helical" evidence="11">
    <location>
        <begin position="192"/>
        <end position="213"/>
    </location>
</feature>
<keyword evidence="7 11" id="KW-0472">Membrane</keyword>
<accession>A0A931CTG7</accession>
<dbReference type="Gene3D" id="1.10.287.950">
    <property type="entry name" value="Methyl-accepting chemotaxis protein"/>
    <property type="match status" value="1"/>
</dbReference>
<keyword evidence="4" id="KW-0145">Chemotaxis</keyword>
<protein>
    <submittedName>
        <fullName evidence="14">Methyl-accepting chemotaxis protein</fullName>
    </submittedName>
</protein>
<dbReference type="AlphaFoldDB" id="A0A931CTG7"/>
<dbReference type="CDD" id="cd06225">
    <property type="entry name" value="HAMP"/>
    <property type="match status" value="1"/>
</dbReference>
<keyword evidence="15" id="KW-1185">Reference proteome</keyword>
<feature type="domain" description="Methyl-accepting transducer" evidence="12">
    <location>
        <begin position="271"/>
        <end position="507"/>
    </location>
</feature>
<keyword evidence="3" id="KW-0488">Methylation</keyword>
<sequence>MMNLTVRNRIIVSFLLIIAILVLLAGASYARLVQIEKEANGIRNGSIPGLYHPSKAQELWSRHMLDTRRLLLRAVDEDVAIVLDTYRDQFATLEQALDEEFGRYQSATADAQELALAEQFRQVQLQYLNRHGQLLDSLPSIELKQARQFSAERVFPEWDKGESLLSELIEMNRSQAEAAAHEIRGAVRIMEAGLLIAILLAILVSAVCGWLLMNAITKPVNRIVSTLKSLESGDLSVKLDLHRRDEFNAIELGFNSMVGELKNLVGNTQRSAVQMTTSVTEIAATSRQQQATATETAATTTEIGATSREIAATSRDLVRTMGEVSDNAEQTSILAGTGQLGLARMEEIMHQVMGAADVVNGKLSILNEKAGNITQVVTTIVKVADQTNLLSLNAAIEAEKAGEYGKGFAVVAVEVRRLADQTAVATYDIEQMVREIQSAVSAGVMGMDKFSEEVRRGIGEMAQMGDQLSQIIQQVQALAPRIQMVNEGMQAQSTGAEQINQALVQLGEASSQTVDSLRQAGAAIDELNQVANNLRVGVSRFKV</sequence>
<dbReference type="GO" id="GO:0006935">
    <property type="term" value="P:chemotaxis"/>
    <property type="evidence" value="ECO:0007669"/>
    <property type="project" value="UniProtKB-KW"/>
</dbReference>
<dbReference type="PRINTS" id="PR00260">
    <property type="entry name" value="CHEMTRNSDUCR"/>
</dbReference>
<dbReference type="GO" id="GO:0007165">
    <property type="term" value="P:signal transduction"/>
    <property type="evidence" value="ECO:0007669"/>
    <property type="project" value="UniProtKB-KW"/>
</dbReference>
<evidence type="ECO:0000256" key="11">
    <source>
        <dbReference type="SAM" id="Phobius"/>
    </source>
</evidence>
<comment type="subcellular location">
    <subcellularLocation>
        <location evidence="1">Cell membrane</location>
    </subcellularLocation>
</comment>
<feature type="domain" description="HAMP" evidence="13">
    <location>
        <begin position="214"/>
        <end position="266"/>
    </location>
</feature>
<evidence type="ECO:0000256" key="3">
    <source>
        <dbReference type="ARBA" id="ARBA00022481"/>
    </source>
</evidence>
<dbReference type="SMART" id="SM00304">
    <property type="entry name" value="HAMP"/>
    <property type="match status" value="1"/>
</dbReference>
<dbReference type="Proteomes" id="UP000596932">
    <property type="component" value="Unassembled WGS sequence"/>
</dbReference>
<dbReference type="RefSeq" id="WP_196473424.1">
    <property type="nucleotide sequence ID" value="NZ_JACFYX020000003.1"/>
</dbReference>
<evidence type="ECO:0000256" key="7">
    <source>
        <dbReference type="ARBA" id="ARBA00023136"/>
    </source>
</evidence>
<name>A0A931CTG7_9PSED</name>
<dbReference type="InterPro" id="IPR004090">
    <property type="entry name" value="Chemotax_Me-accpt_rcpt"/>
</dbReference>
<comment type="similarity">
    <text evidence="9">Belongs to the methyl-accepting chemotaxis (MCP) protein family.</text>
</comment>
<dbReference type="PANTHER" id="PTHR32089">
    <property type="entry name" value="METHYL-ACCEPTING CHEMOTAXIS PROTEIN MCPB"/>
    <property type="match status" value="1"/>
</dbReference>
<evidence type="ECO:0000259" key="13">
    <source>
        <dbReference type="PROSITE" id="PS50885"/>
    </source>
</evidence>
<dbReference type="GO" id="GO:0005886">
    <property type="term" value="C:plasma membrane"/>
    <property type="evidence" value="ECO:0007669"/>
    <property type="project" value="UniProtKB-SubCell"/>
</dbReference>